<dbReference type="Pfam" id="PF04055">
    <property type="entry name" value="Radical_SAM"/>
    <property type="match status" value="1"/>
</dbReference>
<keyword evidence="1" id="KW-0949">S-adenosyl-L-methionine</keyword>
<sequence length="399" mass="46430">MNKILEYLKYCKHSNIILTGGMKIFDTITEYYIEKGIQPSYPLYLSLSVTSMCNGQCLLCSSESKKFWSGEIDKANPLLKKRLVELSENNPPVVFILSGGEPLLFPTRCKEYLEIFYDTSVIFGLFSNLALDLDYKRLKIVEILEERPFSFIQTSIDSIDKNEHELLRKGTNLAVILSNIKYLKRKNIKIKVNTTISPYNYKSIMDIVKYVFNEGIESLHINPVLPFGRAKDKIDERLCIEIVDALIKVVSSREFNNIKEHSITFPSELIPLSYIGSKYEDILEVYDNSKKMKNKFLSHQFVCGISHENCTCGIGWFPEIYISLEDKKIEEAFRIALSYGKKYYYATCEKCYQYYNCDFESSYTGKCLMMELYNKIEYILNYNTPLSEEESIRRKCLMN</sequence>
<dbReference type="PANTHER" id="PTHR11228">
    <property type="entry name" value="RADICAL SAM DOMAIN PROTEIN"/>
    <property type="match status" value="1"/>
</dbReference>
<dbReference type="SUPFAM" id="SSF102114">
    <property type="entry name" value="Radical SAM enzymes"/>
    <property type="match status" value="1"/>
</dbReference>
<dbReference type="GO" id="GO:0003824">
    <property type="term" value="F:catalytic activity"/>
    <property type="evidence" value="ECO:0007669"/>
    <property type="project" value="InterPro"/>
</dbReference>
<protein>
    <submittedName>
        <fullName evidence="6">Radical SAM domain protein</fullName>
    </submittedName>
</protein>
<dbReference type="KEGG" id="tpd:Teth39_0415"/>
<keyword evidence="3" id="KW-0408">Iron</keyword>
<reference evidence="7" key="1">
    <citation type="submission" date="2008-01" db="EMBL/GenBank/DDBJ databases">
        <title>Complete sequence of Thermoanaerobacter pseudethanolicus 39E.</title>
        <authorList>
            <person name="Copeland A."/>
            <person name="Lucas S."/>
            <person name="Lapidus A."/>
            <person name="Barry K."/>
            <person name="Glavina del Rio T."/>
            <person name="Dalin E."/>
            <person name="Tice H."/>
            <person name="Pitluck S."/>
            <person name="Bruce D."/>
            <person name="Goodwin L."/>
            <person name="Saunders E."/>
            <person name="Brettin T."/>
            <person name="Detter J.C."/>
            <person name="Han C."/>
            <person name="Schmutz J."/>
            <person name="Larimer F."/>
            <person name="Land M."/>
            <person name="Hauser L."/>
            <person name="Kyrpides N."/>
            <person name="Lykidis A."/>
            <person name="Hemme C."/>
            <person name="Fields M.W."/>
            <person name="He Z."/>
            <person name="Zhou J."/>
            <person name="Richardson P."/>
        </authorList>
    </citation>
    <scope>NUCLEOTIDE SEQUENCE [LARGE SCALE GENOMIC DNA]</scope>
    <source>
        <strain evidence="7">ATCC 33223 / DSM 2355 / 39E</strain>
    </source>
</reference>
<dbReference type="GO" id="GO:0046872">
    <property type="term" value="F:metal ion binding"/>
    <property type="evidence" value="ECO:0007669"/>
    <property type="project" value="UniProtKB-KW"/>
</dbReference>
<evidence type="ECO:0000256" key="1">
    <source>
        <dbReference type="ARBA" id="ARBA00022691"/>
    </source>
</evidence>
<dbReference type="PROSITE" id="PS51918">
    <property type="entry name" value="RADICAL_SAM"/>
    <property type="match status" value="1"/>
</dbReference>
<evidence type="ECO:0000259" key="5">
    <source>
        <dbReference type="PROSITE" id="PS51918"/>
    </source>
</evidence>
<dbReference type="Gene3D" id="3.20.20.70">
    <property type="entry name" value="Aldolase class I"/>
    <property type="match status" value="1"/>
</dbReference>
<dbReference type="InterPro" id="IPR058240">
    <property type="entry name" value="rSAM_sf"/>
</dbReference>
<dbReference type="RefSeq" id="WP_012269000.1">
    <property type="nucleotide sequence ID" value="NC_010321.1"/>
</dbReference>
<dbReference type="InterPro" id="IPR006638">
    <property type="entry name" value="Elp3/MiaA/NifB-like_rSAM"/>
</dbReference>
<dbReference type="AlphaFoldDB" id="B0KCY6"/>
<dbReference type="InterPro" id="IPR013785">
    <property type="entry name" value="Aldolase_TIM"/>
</dbReference>
<dbReference type="GO" id="GO:0051536">
    <property type="term" value="F:iron-sulfur cluster binding"/>
    <property type="evidence" value="ECO:0007669"/>
    <property type="project" value="UniProtKB-KW"/>
</dbReference>
<dbReference type="STRING" id="340099.Teth39_0415"/>
<dbReference type="EMBL" id="CP000924">
    <property type="protein sequence ID" value="ABY94084.1"/>
    <property type="molecule type" value="Genomic_DNA"/>
</dbReference>
<proteinExistence type="predicted"/>
<evidence type="ECO:0000256" key="3">
    <source>
        <dbReference type="ARBA" id="ARBA00023004"/>
    </source>
</evidence>
<dbReference type="SMART" id="SM00729">
    <property type="entry name" value="Elp3"/>
    <property type="match status" value="1"/>
</dbReference>
<evidence type="ECO:0000256" key="2">
    <source>
        <dbReference type="ARBA" id="ARBA00022723"/>
    </source>
</evidence>
<keyword evidence="4" id="KW-0411">Iron-sulfur</keyword>
<dbReference type="PANTHER" id="PTHR11228:SF35">
    <property type="entry name" value="MOLYBDENUM COFACTOR BIOSYNTHESIS PROTEIN A-RELATED"/>
    <property type="match status" value="1"/>
</dbReference>
<dbReference type="HOGENOM" id="CLU_690645_0_0_9"/>
<keyword evidence="2" id="KW-0479">Metal-binding</keyword>
<dbReference type="InterPro" id="IPR007197">
    <property type="entry name" value="rSAM"/>
</dbReference>
<evidence type="ECO:0000313" key="6">
    <source>
        <dbReference type="EMBL" id="ABY94084.1"/>
    </source>
</evidence>
<dbReference type="InterPro" id="IPR050377">
    <property type="entry name" value="Radical_SAM_PqqE_MftC-like"/>
</dbReference>
<dbReference type="CDD" id="cd01335">
    <property type="entry name" value="Radical_SAM"/>
    <property type="match status" value="1"/>
</dbReference>
<dbReference type="SFLD" id="SFLDG01067">
    <property type="entry name" value="SPASM/twitch_domain_containing"/>
    <property type="match status" value="1"/>
</dbReference>
<keyword evidence="7" id="KW-1185">Reference proteome</keyword>
<dbReference type="Proteomes" id="UP000002156">
    <property type="component" value="Chromosome"/>
</dbReference>
<evidence type="ECO:0000256" key="4">
    <source>
        <dbReference type="ARBA" id="ARBA00023014"/>
    </source>
</evidence>
<evidence type="ECO:0000313" key="7">
    <source>
        <dbReference type="Proteomes" id="UP000002156"/>
    </source>
</evidence>
<gene>
    <name evidence="6" type="ordered locus">Teth39_0415</name>
</gene>
<dbReference type="eggNOG" id="COG0535">
    <property type="taxonomic scope" value="Bacteria"/>
</dbReference>
<feature type="domain" description="Radical SAM core" evidence="5">
    <location>
        <begin position="37"/>
        <end position="259"/>
    </location>
</feature>
<name>B0KCY6_THEP3</name>
<organism evidence="6 7">
    <name type="scientific">Thermoanaerobacter pseudethanolicus (strain ATCC 33223 / 39E)</name>
    <name type="common">Clostridium thermohydrosulfuricum</name>
    <dbReference type="NCBI Taxonomy" id="340099"/>
    <lineage>
        <taxon>Bacteria</taxon>
        <taxon>Bacillati</taxon>
        <taxon>Bacillota</taxon>
        <taxon>Clostridia</taxon>
        <taxon>Thermoanaerobacterales</taxon>
        <taxon>Thermoanaerobacteraceae</taxon>
        <taxon>Thermoanaerobacter</taxon>
    </lineage>
</organism>
<accession>B0KCY6</accession>
<dbReference type="SFLD" id="SFLDS00029">
    <property type="entry name" value="Radical_SAM"/>
    <property type="match status" value="1"/>
</dbReference>